<dbReference type="PANTHER" id="PTHR11532">
    <property type="entry name" value="PROTEASE M14 CARBOXYPEPTIDASE"/>
    <property type="match status" value="1"/>
</dbReference>
<proteinExistence type="inferred from homology"/>
<comment type="caution">
    <text evidence="9">Lacks conserved residue(s) required for the propagation of feature annotation.</text>
</comment>
<evidence type="ECO:0000256" key="9">
    <source>
        <dbReference type="PROSITE-ProRule" id="PRU01379"/>
    </source>
</evidence>
<accession>A0A8S3YTG7</accession>
<comment type="similarity">
    <text evidence="2 9">Belongs to the peptidase M14 family.</text>
</comment>
<feature type="chain" id="PRO_5035755254" description="Peptidase M14 domain-containing protein" evidence="10">
    <location>
        <begin position="26"/>
        <end position="1242"/>
    </location>
</feature>
<feature type="signal peptide" evidence="10">
    <location>
        <begin position="1"/>
        <end position="25"/>
    </location>
</feature>
<evidence type="ECO:0000256" key="8">
    <source>
        <dbReference type="ARBA" id="ARBA00023180"/>
    </source>
</evidence>
<dbReference type="CDD" id="cd11308">
    <property type="entry name" value="Peptidase_M14NE-CP-C_like"/>
    <property type="match status" value="2"/>
</dbReference>
<feature type="domain" description="Peptidase M14" evidence="11">
    <location>
        <begin position="1168"/>
        <end position="1242"/>
    </location>
</feature>
<evidence type="ECO:0000313" key="13">
    <source>
        <dbReference type="Proteomes" id="UP000678393"/>
    </source>
</evidence>
<feature type="domain" description="Peptidase M14" evidence="11">
    <location>
        <begin position="38"/>
        <end position="328"/>
    </location>
</feature>
<dbReference type="Pfam" id="PF13620">
    <property type="entry name" value="CarboxypepD_reg"/>
    <property type="match status" value="2"/>
</dbReference>
<evidence type="ECO:0000256" key="4">
    <source>
        <dbReference type="ARBA" id="ARBA00022670"/>
    </source>
</evidence>
<dbReference type="Gene3D" id="3.40.630.10">
    <property type="entry name" value="Zn peptidases"/>
    <property type="match status" value="4"/>
</dbReference>
<dbReference type="PROSITE" id="PS00132">
    <property type="entry name" value="CARBOXYPEPT_ZN_1"/>
    <property type="match status" value="2"/>
</dbReference>
<gene>
    <name evidence="12" type="ORF">CUNI_LOCUS5811</name>
</gene>
<dbReference type="GO" id="GO:0005615">
    <property type="term" value="C:extracellular space"/>
    <property type="evidence" value="ECO:0007669"/>
    <property type="project" value="TreeGrafter"/>
</dbReference>
<organism evidence="12 13">
    <name type="scientific">Candidula unifasciata</name>
    <dbReference type="NCBI Taxonomy" id="100452"/>
    <lineage>
        <taxon>Eukaryota</taxon>
        <taxon>Metazoa</taxon>
        <taxon>Spiralia</taxon>
        <taxon>Lophotrochozoa</taxon>
        <taxon>Mollusca</taxon>
        <taxon>Gastropoda</taxon>
        <taxon>Heterobranchia</taxon>
        <taxon>Euthyneura</taxon>
        <taxon>Panpulmonata</taxon>
        <taxon>Eupulmonata</taxon>
        <taxon>Stylommatophora</taxon>
        <taxon>Helicina</taxon>
        <taxon>Helicoidea</taxon>
        <taxon>Geomitridae</taxon>
        <taxon>Candidula</taxon>
    </lineage>
</organism>
<dbReference type="AlphaFoldDB" id="A0A8S3YTG7"/>
<dbReference type="SUPFAM" id="SSF53187">
    <property type="entry name" value="Zn-dependent exopeptidases"/>
    <property type="match status" value="4"/>
</dbReference>
<keyword evidence="13" id="KW-1185">Reference proteome</keyword>
<keyword evidence="10" id="KW-0732">Signal</keyword>
<dbReference type="PRINTS" id="PR00765">
    <property type="entry name" value="CRBOXYPTASEA"/>
</dbReference>
<keyword evidence="6" id="KW-0378">Hydrolase</keyword>
<evidence type="ECO:0000256" key="6">
    <source>
        <dbReference type="ARBA" id="ARBA00022801"/>
    </source>
</evidence>
<feature type="active site" description="Proton donor/acceptor" evidence="9">
    <location>
        <position position="702"/>
    </location>
</feature>
<protein>
    <recommendedName>
        <fullName evidence="11">Peptidase M14 domain-containing protein</fullName>
    </recommendedName>
</protein>
<evidence type="ECO:0000256" key="7">
    <source>
        <dbReference type="ARBA" id="ARBA00022833"/>
    </source>
</evidence>
<keyword evidence="7" id="KW-0862">Zinc</keyword>
<dbReference type="InterPro" id="IPR050753">
    <property type="entry name" value="Peptidase_M14_domain"/>
</dbReference>
<evidence type="ECO:0000256" key="10">
    <source>
        <dbReference type="SAM" id="SignalP"/>
    </source>
</evidence>
<feature type="non-terminal residue" evidence="12">
    <location>
        <position position="1"/>
    </location>
</feature>
<dbReference type="GO" id="GO:0008270">
    <property type="term" value="F:zinc ion binding"/>
    <property type="evidence" value="ECO:0007669"/>
    <property type="project" value="InterPro"/>
</dbReference>
<reference evidence="12" key="1">
    <citation type="submission" date="2021-04" db="EMBL/GenBank/DDBJ databases">
        <authorList>
            <consortium name="Molecular Ecology Group"/>
        </authorList>
    </citation>
    <scope>NUCLEOTIDE SEQUENCE</scope>
</reference>
<keyword evidence="4" id="KW-0645">Protease</keyword>
<evidence type="ECO:0000256" key="1">
    <source>
        <dbReference type="ARBA" id="ARBA00001947"/>
    </source>
</evidence>
<dbReference type="CDD" id="cd03858">
    <property type="entry name" value="M14_CP_N-E_like"/>
    <property type="match status" value="1"/>
</dbReference>
<comment type="cofactor">
    <cofactor evidence="1">
        <name>Zn(2+)</name>
        <dbReference type="ChEBI" id="CHEBI:29105"/>
    </cofactor>
</comment>
<evidence type="ECO:0000256" key="2">
    <source>
        <dbReference type="ARBA" id="ARBA00005988"/>
    </source>
</evidence>
<dbReference type="Gene3D" id="2.60.40.1120">
    <property type="entry name" value="Carboxypeptidase-like, regulatory domain"/>
    <property type="match status" value="3"/>
</dbReference>
<dbReference type="OrthoDB" id="10249045at2759"/>
<dbReference type="InterPro" id="IPR057246">
    <property type="entry name" value="CARBOXYPEPT_ZN_1"/>
</dbReference>
<dbReference type="InterPro" id="IPR057247">
    <property type="entry name" value="CARBOXYPEPT_ZN_2"/>
</dbReference>
<name>A0A8S3YTG7_9EUPU</name>
<dbReference type="PROSITE" id="PS00133">
    <property type="entry name" value="CARBOXYPEPT_ZN_2"/>
    <property type="match status" value="2"/>
</dbReference>
<comment type="caution">
    <text evidence="12">The sequence shown here is derived from an EMBL/GenBank/DDBJ whole genome shotgun (WGS) entry which is preliminary data.</text>
</comment>
<dbReference type="SUPFAM" id="SSF49464">
    <property type="entry name" value="Carboxypeptidase regulatory domain-like"/>
    <property type="match status" value="3"/>
</dbReference>
<evidence type="ECO:0000256" key="3">
    <source>
        <dbReference type="ARBA" id="ARBA00022645"/>
    </source>
</evidence>
<feature type="active site" description="Proton donor/acceptor" evidence="9">
    <location>
        <position position="298"/>
    </location>
</feature>
<dbReference type="InterPro" id="IPR008969">
    <property type="entry name" value="CarboxyPept-like_regulatory"/>
</dbReference>
<dbReference type="GO" id="GO:0016485">
    <property type="term" value="P:protein processing"/>
    <property type="evidence" value="ECO:0007669"/>
    <property type="project" value="TreeGrafter"/>
</dbReference>
<keyword evidence="8" id="KW-0325">Glycoprotein</keyword>
<dbReference type="Proteomes" id="UP000678393">
    <property type="component" value="Unassembled WGS sequence"/>
</dbReference>
<dbReference type="FunFam" id="3.40.630.10:FF:000020">
    <property type="entry name" value="Carboxypeptidase D"/>
    <property type="match status" value="2"/>
</dbReference>
<dbReference type="GO" id="GO:0004181">
    <property type="term" value="F:metallocarboxypeptidase activity"/>
    <property type="evidence" value="ECO:0007669"/>
    <property type="project" value="InterPro"/>
</dbReference>
<dbReference type="GO" id="GO:0006518">
    <property type="term" value="P:peptide metabolic process"/>
    <property type="evidence" value="ECO:0007669"/>
    <property type="project" value="TreeGrafter"/>
</dbReference>
<feature type="domain" description="Peptidase M14" evidence="11">
    <location>
        <begin position="444"/>
        <end position="727"/>
    </location>
</feature>
<dbReference type="PANTHER" id="PTHR11532:SF57">
    <property type="entry name" value="CARBOXYPEPTIDASE D, B"/>
    <property type="match status" value="1"/>
</dbReference>
<dbReference type="InterPro" id="IPR000834">
    <property type="entry name" value="Peptidase_M14"/>
</dbReference>
<dbReference type="SMART" id="SM00631">
    <property type="entry name" value="Zn_pept"/>
    <property type="match status" value="2"/>
</dbReference>
<dbReference type="EMBL" id="CAJHNH020000864">
    <property type="protein sequence ID" value="CAG5120253.1"/>
    <property type="molecule type" value="Genomic_DNA"/>
</dbReference>
<sequence>MEAAICQLLFRLAFSTTLLFATVFSESSVHSNQIDTTKYHHYDDLVALFRDLNAIYPSLTRLHNIGISVENRTLWAIQITDNVDIVEPGEPMFKYVGNMHGNEAVGREVLINLAQYLLFKYEEGDTRIKNIVDSTNIFIMPSMNPDGFENSRMGDCMGVKGRHNANNVDLNRNFPDQFGGNKGSLQPETAAVIKWIEGNPFVLSANLHGGSLVASYPFDDSASHKLEGQYSGAPDDAVFRLLAHTYANNHKTMAANAGRDCHDNFPEGITNGANWYDVPGGMEDYNYLHSSCMEITLELSCCKYPPAEQLPNEWENNREALLNYLEMVHIGIKGFVKDSETGQGIPSATILIEGINHNVTSAGFGDFWRLLVPGTYTVRVVADGYEEGVKENILVPKGDGVQVNFTLTKRSTRVLLNCKVYKTYIYFCYSHHAATHFLEPSEFKHHNYDKMTLFLQSLAERFPTITKLYSIGKSVQQRELWVLEISDNPGIHEPGEPEMKYIGNMHGNEVVGREMLLLLSQLLCENYGKDELLTLMVDETRIHIMPSMNPDGYEISYINDVSGVIGRVNAHNVDLNRNFPGIFHNGSQVPEPETKSVISWCLTHPFVLSANLHGGSLVANYPYDDVSSDLHGHGVYSKSADDAVFIQLAESYSLVSGYVLVNSLDSEYFRDGIVNGAQWYIVAGGMQDWNYGFTNCFEITLELGCTKFPPEKDLQVHKGIKGFVVDRKSGSGISNVSISVQGIDKVIHSAADGDYWRLLVPGTHTVTAHAAGYKPQSVIVKVTPGAAVIVNFTLEVSEQAHWSEDRDFGIKENMQGSMYMSHHAIVESFGYFARTYTSFVKYEELLSPVNGGYSVPRNKPHVLLIGNMNGDSPVGTEVLMRFARHLITGYAHGDPVVTSLINASHVHIVPQLNVQGASLAVPGDCTGEKYSGSRFNKLVQDKDPIVQSLTSLIDHSTFHLILNVDGGGKFIVLPRNVAVKSDSSAVTELTEDEDIFQDIASSFARAMTDIYHQEACDKAHYSGIIHGTQMGSEATALADSVYTQYRSLMLSTHIACCKYPPASELPDIWVSSLQPLLNVLFKSLQGIEGVVKNEKGHIIRKYSVQLDSKPKQDMTSPFFLLATAGHHTVTIEAPGYSAMTRPVLLTENTPTAQTFVLKQENAGNLVLNYHDHSQMTSLLKNISASCSGIMSLTSLGKTKLASDIWMVHFGKESTNHILPRILFVGNIHGEEMTSREMLLQLA</sequence>
<feature type="domain" description="Peptidase M14" evidence="11">
    <location>
        <begin position="810"/>
        <end position="1083"/>
    </location>
</feature>
<keyword evidence="5" id="KW-0479">Metal-binding</keyword>
<evidence type="ECO:0000259" key="11">
    <source>
        <dbReference type="PROSITE" id="PS52035"/>
    </source>
</evidence>
<dbReference type="PROSITE" id="PS52035">
    <property type="entry name" value="PEPTIDASE_M14"/>
    <property type="match status" value="4"/>
</dbReference>
<keyword evidence="3" id="KW-0121">Carboxypeptidase</keyword>
<evidence type="ECO:0000256" key="5">
    <source>
        <dbReference type="ARBA" id="ARBA00022723"/>
    </source>
</evidence>
<evidence type="ECO:0000313" key="12">
    <source>
        <dbReference type="EMBL" id="CAG5120253.1"/>
    </source>
</evidence>
<dbReference type="CDD" id="cd03868">
    <property type="entry name" value="M14_CPD_I"/>
    <property type="match status" value="1"/>
</dbReference>
<dbReference type="Pfam" id="PF00246">
    <property type="entry name" value="Peptidase_M14"/>
    <property type="match status" value="5"/>
</dbReference>